<dbReference type="InterPro" id="IPR044925">
    <property type="entry name" value="His-Me_finger_sf"/>
</dbReference>
<evidence type="ECO:0008006" key="3">
    <source>
        <dbReference type="Google" id="ProtNLM"/>
    </source>
</evidence>
<name>K2PV74_9LACT</name>
<accession>K2PV74</accession>
<reference evidence="1 2" key="1">
    <citation type="journal article" date="2012" name="J. Bacteriol.">
        <title>Genome Sequence of the Bacteriocin-Producing Strain Lactococcus garvieae DCC43.</title>
        <authorList>
            <person name="Gabrielsen C."/>
            <person name="Brede D.A."/>
            <person name="Hernandez P.E."/>
            <person name="Nes I.F."/>
            <person name="Diep D.B."/>
        </authorList>
    </citation>
    <scope>NUCLEOTIDE SEQUENCE [LARGE SCALE GENOMIC DNA]</scope>
    <source>
        <strain evidence="1 2">DCC43</strain>
    </source>
</reference>
<dbReference type="Proteomes" id="UP000006787">
    <property type="component" value="Unassembled WGS sequence"/>
</dbReference>
<comment type="caution">
    <text evidence="1">The sequence shown here is derived from an EMBL/GenBank/DDBJ whole genome shotgun (WGS) entry which is preliminary data.</text>
</comment>
<evidence type="ECO:0000313" key="1">
    <source>
        <dbReference type="EMBL" id="EKF51341.1"/>
    </source>
</evidence>
<dbReference type="Gene3D" id="3.90.75.20">
    <property type="match status" value="1"/>
</dbReference>
<proteinExistence type="predicted"/>
<dbReference type="SUPFAM" id="SSF54060">
    <property type="entry name" value="His-Me finger endonucleases"/>
    <property type="match status" value="1"/>
</dbReference>
<dbReference type="PATRIC" id="fig|1231377.3.peg.1292"/>
<dbReference type="EMBL" id="AMQS01000015">
    <property type="protein sequence ID" value="EKF51341.1"/>
    <property type="molecule type" value="Genomic_DNA"/>
</dbReference>
<dbReference type="RefSeq" id="WP_004260182.1">
    <property type="nucleotide sequence ID" value="NZ_AMQS01000015.1"/>
</dbReference>
<evidence type="ECO:0000313" key="2">
    <source>
        <dbReference type="Proteomes" id="UP000006787"/>
    </source>
</evidence>
<gene>
    <name evidence="1" type="ORF">C426_1295</name>
</gene>
<protein>
    <recommendedName>
        <fullName evidence="3">HNH nuclease domain-containing protein</fullName>
    </recommendedName>
</protein>
<organism evidence="1 2">
    <name type="scientific">Lactococcus garvieae DCC43</name>
    <dbReference type="NCBI Taxonomy" id="1231377"/>
    <lineage>
        <taxon>Bacteria</taxon>
        <taxon>Bacillati</taxon>
        <taxon>Bacillota</taxon>
        <taxon>Bacilli</taxon>
        <taxon>Lactobacillales</taxon>
        <taxon>Streptococcaceae</taxon>
        <taxon>Lactococcus</taxon>
    </lineage>
</organism>
<sequence>MEIRQIPDYPNYGVTRDGRVWSYNINKFMKPYSRPKHGNVIYLWNDGIKFCKYIRRLVFETFTEDIPECVIHKDGNIFNDKLENLKSSSFSEVAITMLKKRKYSNRKICRVNIATKKADIITIRRKDNDYSRINQAVHRRAVTSGGCFYYYIGEKDKLVAEIKARIHSDKLSLESLSMRDKYSPYIRIIKKHIKNHQKYLEILEGIEEYA</sequence>
<dbReference type="AlphaFoldDB" id="K2PV74"/>